<feature type="transmembrane region" description="Helical" evidence="1">
    <location>
        <begin position="134"/>
        <end position="155"/>
    </location>
</feature>
<proteinExistence type="predicted"/>
<feature type="transmembrane region" description="Helical" evidence="1">
    <location>
        <begin position="167"/>
        <end position="187"/>
    </location>
</feature>
<dbReference type="RefSeq" id="WP_093116556.1">
    <property type="nucleotide sequence ID" value="NZ_FNWJ01000001.1"/>
</dbReference>
<feature type="transmembrane region" description="Helical" evidence="1">
    <location>
        <begin position="193"/>
        <end position="216"/>
    </location>
</feature>
<feature type="transmembrane region" description="Helical" evidence="1">
    <location>
        <begin position="6"/>
        <end position="25"/>
    </location>
</feature>
<dbReference type="OrthoDB" id="5241771at2"/>
<dbReference type="SUPFAM" id="SSF103481">
    <property type="entry name" value="Multidrug resistance efflux transporter EmrE"/>
    <property type="match status" value="1"/>
</dbReference>
<feature type="transmembrane region" description="Helical" evidence="1">
    <location>
        <begin position="79"/>
        <end position="96"/>
    </location>
</feature>
<gene>
    <name evidence="2" type="ORF">SAMN02745716_0891</name>
</gene>
<dbReference type="PANTHER" id="PTHR40761:SF1">
    <property type="entry name" value="CONSERVED INTEGRAL MEMBRANE ALANINE VALINE AND LEUCINE RICH PROTEIN-RELATED"/>
    <property type="match status" value="1"/>
</dbReference>
<dbReference type="EMBL" id="FNWJ01000001">
    <property type="protein sequence ID" value="SEH11817.1"/>
    <property type="molecule type" value="Genomic_DNA"/>
</dbReference>
<feature type="transmembrane region" description="Helical" evidence="1">
    <location>
        <begin position="228"/>
        <end position="249"/>
    </location>
</feature>
<name>A0A1H6FLP6_THEAL</name>
<organism evidence="2 3">
    <name type="scientific">Thermoleophilum album</name>
    <dbReference type="NCBI Taxonomy" id="29539"/>
    <lineage>
        <taxon>Bacteria</taxon>
        <taxon>Bacillati</taxon>
        <taxon>Actinomycetota</taxon>
        <taxon>Thermoleophilia</taxon>
        <taxon>Thermoleophilales</taxon>
        <taxon>Thermoleophilaceae</taxon>
        <taxon>Thermoleophilum</taxon>
    </lineage>
</organism>
<sequence>MELKLQLGLLLALACAVATNVAFLLKHRGAMQAPPVSFKHPLQSAVGLFRSRWFALGMAVACGAWLLHVAALALAPLSLVQAVLAGGVALIAVLAERGFGHSVGRRQWLGVGLTASGLMLLAVTNPGGGSGNGYSAAAMALFEGTLLSIGLALALSPGFRRHPRGGVVLGLSAGVLFGVSDVALKALATALPAAGPVALVSPWAVSALAASIAGFYASARGLQVGDAVGVITVTSASANVTAIAGGLLVFAEPLPSDPLTLVVQVAAFIAIVTAATLLPAPVRAAQARAGA</sequence>
<feature type="transmembrane region" description="Helical" evidence="1">
    <location>
        <begin position="108"/>
        <end position="128"/>
    </location>
</feature>
<dbReference type="Proteomes" id="UP000222056">
    <property type="component" value="Unassembled WGS sequence"/>
</dbReference>
<dbReference type="Gene3D" id="1.10.3730.20">
    <property type="match status" value="1"/>
</dbReference>
<evidence type="ECO:0008006" key="4">
    <source>
        <dbReference type="Google" id="ProtNLM"/>
    </source>
</evidence>
<keyword evidence="1" id="KW-0472">Membrane</keyword>
<dbReference type="STRING" id="29539.SAMN02745716_0891"/>
<dbReference type="PROSITE" id="PS51257">
    <property type="entry name" value="PROKAR_LIPOPROTEIN"/>
    <property type="match status" value="1"/>
</dbReference>
<keyword evidence="3" id="KW-1185">Reference proteome</keyword>
<protein>
    <recommendedName>
        <fullName evidence="4">EamA-like transporter family protein</fullName>
    </recommendedName>
</protein>
<reference evidence="3" key="1">
    <citation type="submission" date="2016-10" db="EMBL/GenBank/DDBJ databases">
        <authorList>
            <person name="Varghese N."/>
            <person name="Submissions S."/>
        </authorList>
    </citation>
    <scope>NUCLEOTIDE SEQUENCE [LARGE SCALE GENOMIC DNA]</scope>
    <source>
        <strain evidence="3">ATCC 35263</strain>
    </source>
</reference>
<feature type="transmembrane region" description="Helical" evidence="1">
    <location>
        <begin position="261"/>
        <end position="280"/>
    </location>
</feature>
<evidence type="ECO:0000313" key="2">
    <source>
        <dbReference type="EMBL" id="SEH11817.1"/>
    </source>
</evidence>
<keyword evidence="1" id="KW-1133">Transmembrane helix</keyword>
<dbReference type="InterPro" id="IPR037185">
    <property type="entry name" value="EmrE-like"/>
</dbReference>
<feature type="transmembrane region" description="Helical" evidence="1">
    <location>
        <begin position="53"/>
        <end position="73"/>
    </location>
</feature>
<dbReference type="PANTHER" id="PTHR40761">
    <property type="entry name" value="CONSERVED INTEGRAL MEMBRANE ALANINE VALINE AND LEUCINE RICH PROTEIN-RELATED"/>
    <property type="match status" value="1"/>
</dbReference>
<accession>A0A1H6FLP6</accession>
<keyword evidence="1" id="KW-0812">Transmembrane</keyword>
<dbReference type="AlphaFoldDB" id="A0A1H6FLP6"/>
<evidence type="ECO:0000256" key="1">
    <source>
        <dbReference type="SAM" id="Phobius"/>
    </source>
</evidence>
<evidence type="ECO:0000313" key="3">
    <source>
        <dbReference type="Proteomes" id="UP000222056"/>
    </source>
</evidence>